<feature type="domain" description="Thioredoxin" evidence="2">
    <location>
        <begin position="10"/>
        <end position="152"/>
    </location>
</feature>
<dbReference type="SUPFAM" id="SSF52833">
    <property type="entry name" value="Thioredoxin-like"/>
    <property type="match status" value="1"/>
</dbReference>
<comment type="caution">
    <text evidence="3">The sequence shown here is derived from an EMBL/GenBank/DDBJ whole genome shotgun (WGS) entry which is preliminary data.</text>
</comment>
<dbReference type="InterPro" id="IPR013766">
    <property type="entry name" value="Thioredoxin_domain"/>
</dbReference>
<dbReference type="OrthoDB" id="120730at2"/>
<dbReference type="AlphaFoldDB" id="A0A495M3C5"/>
<dbReference type="EMBL" id="RBLC01000004">
    <property type="protein sequence ID" value="RKS20421.1"/>
    <property type="molecule type" value="Genomic_DNA"/>
</dbReference>
<feature type="signal peptide" evidence="1">
    <location>
        <begin position="1"/>
        <end position="21"/>
    </location>
</feature>
<protein>
    <submittedName>
        <fullName evidence="3">Thioredoxin-like protein</fullName>
    </submittedName>
</protein>
<name>A0A495M3C5_9FLAO</name>
<evidence type="ECO:0000313" key="3">
    <source>
        <dbReference type="EMBL" id="RKS20421.1"/>
    </source>
</evidence>
<feature type="chain" id="PRO_5019867348" evidence="1">
    <location>
        <begin position="22"/>
        <end position="173"/>
    </location>
</feature>
<proteinExistence type="predicted"/>
<keyword evidence="1" id="KW-0732">Signal</keyword>
<reference evidence="3 4" key="1">
    <citation type="submission" date="2018-10" db="EMBL/GenBank/DDBJ databases">
        <title>Genomic Encyclopedia of Archaeal and Bacterial Type Strains, Phase II (KMG-II): from individual species to whole genera.</title>
        <authorList>
            <person name="Goeker M."/>
        </authorList>
    </citation>
    <scope>NUCLEOTIDE SEQUENCE [LARGE SCALE GENOMIC DNA]</scope>
    <source>
        <strain evidence="3 4">DSM 29537</strain>
    </source>
</reference>
<organism evidence="3 4">
    <name type="scientific">Flavobacterium endophyticum</name>
    <dbReference type="NCBI Taxonomy" id="1540163"/>
    <lineage>
        <taxon>Bacteria</taxon>
        <taxon>Pseudomonadati</taxon>
        <taxon>Bacteroidota</taxon>
        <taxon>Flavobacteriia</taxon>
        <taxon>Flavobacteriales</taxon>
        <taxon>Flavobacteriaceae</taxon>
        <taxon>Flavobacterium</taxon>
    </lineage>
</organism>
<dbReference type="InterPro" id="IPR036249">
    <property type="entry name" value="Thioredoxin-like_sf"/>
</dbReference>
<evidence type="ECO:0000259" key="2">
    <source>
        <dbReference type="PROSITE" id="PS51352"/>
    </source>
</evidence>
<sequence length="173" mass="19731">MKLKTLLLCLLFVGAMTQATAQESADKILEKAFAQAKKEKKNVFVMYHASWCKWCKKMENNMEDPSVKPFFDKSYVTTFLVVQESKDKKNLENPGAEDILKKYKADNSGIPFWQIYDANGKLLADSFNAKGENLGCPATVEEVAEFTDKLKKSSKLSEKDRKKIEDIFVLKKK</sequence>
<dbReference type="PROSITE" id="PS51352">
    <property type="entry name" value="THIOREDOXIN_2"/>
    <property type="match status" value="1"/>
</dbReference>
<keyword evidence="4" id="KW-1185">Reference proteome</keyword>
<evidence type="ECO:0000256" key="1">
    <source>
        <dbReference type="SAM" id="SignalP"/>
    </source>
</evidence>
<evidence type="ECO:0000313" key="4">
    <source>
        <dbReference type="Proteomes" id="UP000277579"/>
    </source>
</evidence>
<accession>A0A495M3C5</accession>
<gene>
    <name evidence="3" type="ORF">CLV94_2800</name>
</gene>
<dbReference type="Proteomes" id="UP000277579">
    <property type="component" value="Unassembled WGS sequence"/>
</dbReference>
<dbReference type="Pfam" id="PF13899">
    <property type="entry name" value="Thioredoxin_7"/>
    <property type="match status" value="1"/>
</dbReference>
<dbReference type="RefSeq" id="WP_121377083.1">
    <property type="nucleotide sequence ID" value="NZ_RBLC01000004.1"/>
</dbReference>
<dbReference type="Gene3D" id="3.40.30.10">
    <property type="entry name" value="Glutaredoxin"/>
    <property type="match status" value="1"/>
</dbReference>